<dbReference type="Proteomes" id="UP000028926">
    <property type="component" value="Chromosome"/>
</dbReference>
<evidence type="ECO:0000313" key="2">
    <source>
        <dbReference type="Proteomes" id="UP000028926"/>
    </source>
</evidence>
<dbReference type="RefSeq" id="WP_038463471.1">
    <property type="nucleotide sequence ID" value="NZ_CP008941.1"/>
</dbReference>
<proteinExistence type="predicted"/>
<name>A0A077AYT0_9PROT</name>
<protein>
    <submittedName>
        <fullName evidence="1">Uncharacterized protein</fullName>
    </submittedName>
</protein>
<sequence>MPRLPKVHRTKVTTFNDFIHALFDTFARKKIETFLIFIKGFLEDVSTDIQIDLRGIRGKTMYVTKMNEETHQWENIDYKDYVKDPSHSPNNIN</sequence>
<dbReference type="KEGG" id="paca:ID47_02645"/>
<dbReference type="EMBL" id="CP008941">
    <property type="protein sequence ID" value="AIK95870.1"/>
    <property type="molecule type" value="Genomic_DNA"/>
</dbReference>
<dbReference type="HOGENOM" id="CLU_2394341_0_0_5"/>
<evidence type="ECO:0000313" key="1">
    <source>
        <dbReference type="EMBL" id="AIK95870.1"/>
    </source>
</evidence>
<gene>
    <name evidence="1" type="ORF">ID47_02645</name>
</gene>
<reference evidence="1 2" key="1">
    <citation type="submission" date="2014-07" db="EMBL/GenBank/DDBJ databases">
        <title>Comparative genomic insights into amoeba endosymbionts belonging to the families of Holosporaceae and Candidatus Midichloriaceae within Rickettsiales.</title>
        <authorList>
            <person name="Wang Z."/>
            <person name="Wu M."/>
        </authorList>
    </citation>
    <scope>NUCLEOTIDE SEQUENCE [LARGE SCALE GENOMIC DNA]</scope>
    <source>
        <strain evidence="1">PRA3</strain>
    </source>
</reference>
<dbReference type="AlphaFoldDB" id="A0A077AYT0"/>
<organism evidence="1 2">
    <name type="scientific">Candidatus Odyssella acanthamoebae</name>
    <dbReference type="NCBI Taxonomy" id="91604"/>
    <lineage>
        <taxon>Bacteria</taxon>
        <taxon>Pseudomonadati</taxon>
        <taxon>Pseudomonadota</taxon>
        <taxon>Alphaproteobacteria</taxon>
        <taxon>Holosporales</taxon>
        <taxon>Candidatus Paracaedibacteraceae</taxon>
        <taxon>Candidatus Odyssella</taxon>
    </lineage>
</organism>
<accession>A0A077AYT0</accession>
<keyword evidence="2" id="KW-1185">Reference proteome</keyword>